<dbReference type="Proteomes" id="UP000076717">
    <property type="component" value="Unassembled WGS sequence"/>
</dbReference>
<protein>
    <submittedName>
        <fullName evidence="5">Lipid A export ATP-binding/permease protein MsbA</fullName>
        <ecNumber evidence="5">3.6.3.-</ecNumber>
    </submittedName>
</protein>
<keyword evidence="3" id="KW-1133">Transmembrane helix</keyword>
<dbReference type="GO" id="GO:0015421">
    <property type="term" value="F:ABC-type oligopeptide transporter activity"/>
    <property type="evidence" value="ECO:0007669"/>
    <property type="project" value="TreeGrafter"/>
</dbReference>
<evidence type="ECO:0000313" key="5">
    <source>
        <dbReference type="EMBL" id="KZX21071.1"/>
    </source>
</evidence>
<dbReference type="Gene3D" id="1.20.1560.10">
    <property type="entry name" value="ABC transporter type 1, transmembrane domain"/>
    <property type="match status" value="1"/>
</dbReference>
<evidence type="ECO:0000313" key="6">
    <source>
        <dbReference type="Proteomes" id="UP000076717"/>
    </source>
</evidence>
<dbReference type="RefSeq" id="WP_199220869.1">
    <property type="nucleotide sequence ID" value="NZ_CP047186.1"/>
</dbReference>
<evidence type="ECO:0000256" key="3">
    <source>
        <dbReference type="ARBA" id="ARBA00022989"/>
    </source>
</evidence>
<dbReference type="PROSITE" id="PS50929">
    <property type="entry name" value="ABC_TM1F"/>
    <property type="match status" value="1"/>
</dbReference>
<dbReference type="InterPro" id="IPR039421">
    <property type="entry name" value="Type_1_exporter"/>
</dbReference>
<proteinExistence type="predicted"/>
<evidence type="ECO:0000256" key="1">
    <source>
        <dbReference type="ARBA" id="ARBA00004651"/>
    </source>
</evidence>
<dbReference type="AlphaFoldDB" id="A0A166HRV4"/>
<dbReference type="CDD" id="cd07346">
    <property type="entry name" value="ABC_6TM_exporters"/>
    <property type="match status" value="1"/>
</dbReference>
<dbReference type="GO" id="GO:0005524">
    <property type="term" value="F:ATP binding"/>
    <property type="evidence" value="ECO:0007669"/>
    <property type="project" value="UniProtKB-KW"/>
</dbReference>
<accession>A0A166HRV4</accession>
<dbReference type="PATRIC" id="fig|1671680.3.peg.1932"/>
<dbReference type="InterPro" id="IPR011527">
    <property type="entry name" value="ABC1_TM_dom"/>
</dbReference>
<comment type="subcellular location">
    <subcellularLocation>
        <location evidence="1">Cell membrane</location>
        <topology evidence="1">Multi-pass membrane protein</topology>
    </subcellularLocation>
</comment>
<dbReference type="SUPFAM" id="SSF90123">
    <property type="entry name" value="ABC transporter transmembrane region"/>
    <property type="match status" value="1"/>
</dbReference>
<keyword evidence="2" id="KW-0812">Transmembrane</keyword>
<evidence type="ECO:0000256" key="4">
    <source>
        <dbReference type="ARBA" id="ARBA00023136"/>
    </source>
</evidence>
<dbReference type="EC" id="3.6.3.-" evidence="5"/>
<keyword evidence="5" id="KW-0547">Nucleotide-binding</keyword>
<dbReference type="PANTHER" id="PTHR43394:SF1">
    <property type="entry name" value="ATP-BINDING CASSETTE SUB-FAMILY B MEMBER 10, MITOCHONDRIAL"/>
    <property type="match status" value="1"/>
</dbReference>
<sequence>MTAPTIRAGKDVIRRTIARNRRALLIGTVLLCVHQLAETSVAVVIGVLIDTGVAPGHVPGIVAAVAALAGVFLVLTASYRLGMRRLNVALQNEAHLLRLDVAEKALSPHGMRTELTPGELVTVSGSDADQAAWFLDLLPRMVAAAAAVVATAIALLVVDVTLGVAALVAMPVFFALAHAAAPRITRRAVLQQSSVAAATALAGDLISGARSITGIGAEDAAARRYRLASREALSTAMSTNRSIAVQRGVTAALSGVAAATIASAAGWYALTGRITTGELVTVVGLAQFLIEPLTTLSGLPATAAKARGSAERVATALAAEPLLPSTAQAATSGEPGLRLRDVHHGPLVGLDFEARPAEITAVFAHDPADGDALASLLGGRVSPEAYRGRVEVCGADLRNDPIDALRGHLIAEPHEAHLFSGSIRSNLTVATDTVDPARLTHALRASGADQVVGLFDAGLDHLLVDRGHNLSGGQRQRLALARALYADAPVLVLHEPTTAVDSVTEQRIAAGLRALRGSADGAQSTTVVITGSPVLLAVADRVAVLRHGRLAAEGTHRRLLEDDPFYAEAVAR</sequence>
<reference evidence="5 6" key="1">
    <citation type="submission" date="2015-08" db="EMBL/GenBank/DDBJ databases">
        <title>Draft Genome Sequence of Rathayibacter sp. Strain VKM Ac-2596 Isolated from Leaf Gall Induced by Plant-Parasitic Nematodes.</title>
        <authorList>
            <person name="Vasilenko O.V."/>
            <person name="Starodumova I.P."/>
            <person name="Tarlachkov S.V."/>
            <person name="Dorofeeva L.V."/>
            <person name="Evtushenko L.I."/>
        </authorList>
    </citation>
    <scope>NUCLEOTIDE SEQUENCE [LARGE SCALE GENOMIC DNA]</scope>
    <source>
        <strain evidence="5 6">VKM Ac-2596</strain>
    </source>
</reference>
<dbReference type="InterPro" id="IPR036640">
    <property type="entry name" value="ABC1_TM_sf"/>
</dbReference>
<dbReference type="InterPro" id="IPR017871">
    <property type="entry name" value="ABC_transporter-like_CS"/>
</dbReference>
<dbReference type="GO" id="GO:0005886">
    <property type="term" value="C:plasma membrane"/>
    <property type="evidence" value="ECO:0007669"/>
    <property type="project" value="UniProtKB-SubCell"/>
</dbReference>
<dbReference type="PROSITE" id="PS50893">
    <property type="entry name" value="ABC_TRANSPORTER_2"/>
    <property type="match status" value="1"/>
</dbReference>
<keyword evidence="4" id="KW-0472">Membrane</keyword>
<dbReference type="InterPro" id="IPR003439">
    <property type="entry name" value="ABC_transporter-like_ATP-bd"/>
</dbReference>
<name>A0A166HRV4_9MICO</name>
<keyword evidence="5" id="KW-0067">ATP-binding</keyword>
<dbReference type="PROSITE" id="PS00211">
    <property type="entry name" value="ABC_TRANSPORTER_1"/>
    <property type="match status" value="1"/>
</dbReference>
<comment type="caution">
    <text evidence="5">The sequence shown here is derived from an EMBL/GenBank/DDBJ whole genome shotgun (WGS) entry which is preliminary data.</text>
</comment>
<dbReference type="SUPFAM" id="SSF52540">
    <property type="entry name" value="P-loop containing nucleoside triphosphate hydrolases"/>
    <property type="match status" value="1"/>
</dbReference>
<keyword evidence="5" id="KW-0378">Hydrolase</keyword>
<dbReference type="Pfam" id="PF00664">
    <property type="entry name" value="ABC_membrane"/>
    <property type="match status" value="1"/>
</dbReference>
<dbReference type="PANTHER" id="PTHR43394">
    <property type="entry name" value="ATP-DEPENDENT PERMEASE MDL1, MITOCHONDRIAL"/>
    <property type="match status" value="1"/>
</dbReference>
<keyword evidence="6" id="KW-1185">Reference proteome</keyword>
<dbReference type="Gene3D" id="3.40.50.300">
    <property type="entry name" value="P-loop containing nucleotide triphosphate hydrolases"/>
    <property type="match status" value="1"/>
</dbReference>
<dbReference type="Pfam" id="PF00005">
    <property type="entry name" value="ABC_tran"/>
    <property type="match status" value="1"/>
</dbReference>
<dbReference type="EMBL" id="LIIN01000056">
    <property type="protein sequence ID" value="KZX21071.1"/>
    <property type="molecule type" value="Genomic_DNA"/>
</dbReference>
<dbReference type="InterPro" id="IPR027417">
    <property type="entry name" value="P-loop_NTPase"/>
</dbReference>
<dbReference type="GO" id="GO:0016887">
    <property type="term" value="F:ATP hydrolysis activity"/>
    <property type="evidence" value="ECO:0007669"/>
    <property type="project" value="InterPro"/>
</dbReference>
<gene>
    <name evidence="5" type="primary">msbA</name>
    <name evidence="5" type="ORF">ACH61_01815</name>
</gene>
<organism evidence="5 6">
    <name type="scientific">Rathayibacter tanaceti</name>
    <dbReference type="NCBI Taxonomy" id="1671680"/>
    <lineage>
        <taxon>Bacteria</taxon>
        <taxon>Bacillati</taxon>
        <taxon>Actinomycetota</taxon>
        <taxon>Actinomycetes</taxon>
        <taxon>Micrococcales</taxon>
        <taxon>Microbacteriaceae</taxon>
        <taxon>Rathayibacter</taxon>
    </lineage>
</organism>
<evidence type="ECO:0000256" key="2">
    <source>
        <dbReference type="ARBA" id="ARBA00022692"/>
    </source>
</evidence>